<gene>
    <name evidence="2" type="primary">folE2</name>
    <name evidence="3" type="ORF">ACG33_10460</name>
</gene>
<comment type="catalytic activity">
    <reaction evidence="2">
        <text>GTP + H2O = 7,8-dihydroneopterin 3'-triphosphate + formate + H(+)</text>
        <dbReference type="Rhea" id="RHEA:17473"/>
        <dbReference type="ChEBI" id="CHEBI:15377"/>
        <dbReference type="ChEBI" id="CHEBI:15378"/>
        <dbReference type="ChEBI" id="CHEBI:15740"/>
        <dbReference type="ChEBI" id="CHEBI:37565"/>
        <dbReference type="ChEBI" id="CHEBI:58462"/>
        <dbReference type="EC" id="3.5.4.16"/>
    </reaction>
</comment>
<proteinExistence type="inferred from homology"/>
<dbReference type="InterPro" id="IPR003801">
    <property type="entry name" value="GTP_cyclohydrolase_FolE2/MptA"/>
</dbReference>
<dbReference type="HAMAP" id="MF_01527_B">
    <property type="entry name" value="GTP_cyclohydrol_B"/>
    <property type="match status" value="1"/>
</dbReference>
<dbReference type="PATRIC" id="fig|465721.4.peg.2220"/>
<dbReference type="InterPro" id="IPR022838">
    <property type="entry name" value="GTP_cyclohydrolase_FolE2"/>
</dbReference>
<comment type="function">
    <text evidence="2">Converts GTP to 7,8-dihydroneopterin triphosphate.</text>
</comment>
<dbReference type="PANTHER" id="PTHR36445:SF1">
    <property type="entry name" value="GTP CYCLOHYDROLASE MPTA"/>
    <property type="match status" value="1"/>
</dbReference>
<dbReference type="OrthoDB" id="9774824at2"/>
<dbReference type="KEGG" id="sdf:ACG33_10460"/>
<dbReference type="GO" id="GO:0046654">
    <property type="term" value="P:tetrahydrofolate biosynthetic process"/>
    <property type="evidence" value="ECO:0007669"/>
    <property type="project" value="UniProtKB-UniRule"/>
</dbReference>
<dbReference type="UniPathway" id="UPA00848">
    <property type="reaction ID" value="UER00151"/>
</dbReference>
<dbReference type="EC" id="3.5.4.16" evidence="2"/>
<dbReference type="Pfam" id="PF02649">
    <property type="entry name" value="GCHY-1"/>
    <property type="match status" value="1"/>
</dbReference>
<evidence type="ECO:0000256" key="2">
    <source>
        <dbReference type="HAMAP-Rule" id="MF_01527"/>
    </source>
</evidence>
<name>A0A127FAR2_STEDE</name>
<feature type="site" description="May be catalytically important" evidence="2">
    <location>
        <position position="164"/>
    </location>
</feature>
<dbReference type="EMBL" id="CP011971">
    <property type="protein sequence ID" value="AMN47512.1"/>
    <property type="molecule type" value="Genomic_DNA"/>
</dbReference>
<accession>A0A127FAR2</accession>
<dbReference type="GO" id="GO:0003934">
    <property type="term" value="F:GTP cyclohydrolase I activity"/>
    <property type="evidence" value="ECO:0007669"/>
    <property type="project" value="UniProtKB-UniRule"/>
</dbReference>
<reference evidence="3 4" key="1">
    <citation type="submission" date="2015-06" db="EMBL/GenBank/DDBJ databases">
        <title>A Comprehensive Approach to Explore the Metabolic and Phylogenetic Diversity of Bacterial Steroid Degradation in the Environment: Testosterone as an Example.</title>
        <authorList>
            <person name="Yang F.-C."/>
            <person name="Chen Y.-L."/>
            <person name="Yu C.-P."/>
            <person name="Tang S.-L."/>
            <person name="Wang P.-H."/>
            <person name="Ismail W."/>
            <person name="Wang C.-H."/>
            <person name="Yang C.-Y."/>
            <person name="Chiang Y.-R."/>
        </authorList>
    </citation>
    <scope>NUCLEOTIDE SEQUENCE [LARGE SCALE GENOMIC DNA]</scope>
    <source>
        <strain evidence="3 4">DSM 18526</strain>
    </source>
</reference>
<evidence type="ECO:0000256" key="1">
    <source>
        <dbReference type="ARBA" id="ARBA00022801"/>
    </source>
</evidence>
<evidence type="ECO:0000313" key="4">
    <source>
        <dbReference type="Proteomes" id="UP000070250"/>
    </source>
</evidence>
<dbReference type="STRING" id="465721.ACG33_10460"/>
<sequence>MSTLPSNVQSATQPPTITSIEDVQGRADSRRIPINKVGIKEVYHPVRVKDRSRGEQHTVASFNMYVALPHHFKGTHMSRFVEILHGNEREISVESFREILIEMTRRLDAQSGHIEMEFPYFVMKKAPVSGVESLMNYKASLIGEFHGGEPELWLKVVVAVTSLCPCSKGISDYGAHNQRSHITIKARIDGHMWLEELIDIAEQEASCEVYGILKRPDEKFVTERAYDNPKFVEDIVRDVAVRMNDEARVLAYVVEAENFESIHNHSAYALIEHNKTAEPVQGD</sequence>
<evidence type="ECO:0000313" key="3">
    <source>
        <dbReference type="EMBL" id="AMN47512.1"/>
    </source>
</evidence>
<comment type="pathway">
    <text evidence="2">Cofactor biosynthesis; 7,8-dihydroneopterin triphosphate biosynthesis; 7,8-dihydroneopterin triphosphate from GTP: step 1/1.</text>
</comment>
<keyword evidence="4" id="KW-1185">Reference proteome</keyword>
<keyword evidence="1 2" id="KW-0378">Hydrolase</keyword>
<dbReference type="AlphaFoldDB" id="A0A127FAR2"/>
<comment type="similarity">
    <text evidence="2">Belongs to the GTP cyclohydrolase IV family.</text>
</comment>
<dbReference type="PANTHER" id="PTHR36445">
    <property type="entry name" value="GTP CYCLOHYDROLASE MPTA"/>
    <property type="match status" value="1"/>
</dbReference>
<protein>
    <recommendedName>
        <fullName evidence="2">GTP cyclohydrolase FolE2</fullName>
        <ecNumber evidence="2">3.5.4.16</ecNumber>
    </recommendedName>
</protein>
<organism evidence="3 4">
    <name type="scientific">Steroidobacter denitrificans</name>
    <dbReference type="NCBI Taxonomy" id="465721"/>
    <lineage>
        <taxon>Bacteria</taxon>
        <taxon>Pseudomonadati</taxon>
        <taxon>Pseudomonadota</taxon>
        <taxon>Gammaproteobacteria</taxon>
        <taxon>Steroidobacterales</taxon>
        <taxon>Steroidobacteraceae</taxon>
        <taxon>Steroidobacter</taxon>
    </lineage>
</organism>
<dbReference type="Gene3D" id="3.10.270.10">
    <property type="entry name" value="Urate Oxidase"/>
    <property type="match status" value="1"/>
</dbReference>
<dbReference type="NCBIfam" id="NF010200">
    <property type="entry name" value="PRK13674.1-1"/>
    <property type="match status" value="1"/>
</dbReference>
<dbReference type="RefSeq" id="WP_066921004.1">
    <property type="nucleotide sequence ID" value="NZ_CP011971.1"/>
</dbReference>
<dbReference type="Proteomes" id="UP000070250">
    <property type="component" value="Chromosome"/>
</dbReference>